<dbReference type="PANTHER" id="PTHR23501:SF102">
    <property type="entry name" value="DRUG TRANSPORTER, PUTATIVE (AFU_ORTHOLOGUE AFUA_3G08530)-RELATED"/>
    <property type="match status" value="1"/>
</dbReference>
<feature type="transmembrane region" description="Helical" evidence="7">
    <location>
        <begin position="88"/>
        <end position="108"/>
    </location>
</feature>
<sequence length="361" mass="37918">MEPAQRQANDSDRDKRMDWVGAASIVGLSVMILLSLDLGGVVSPWNSPKVLGLLLGGLVLLAGFIFWEGKGTSIPIMPFRLMNGVSKVSPLVVCFTHGFVNVSSWYFLPLYFQAVWGASPTYSGVLLMPIVVVQAFVGLAAGGITYRFGWINQLIWIGMVLMTLGFGLFIHLGTSPSLAGTVLIQVVAAIGVGSSFQAPLIAYQSAVGTADMAVATSLFGFIRSLSTSISVVVGGVVFQNGMAKQKSHLISVLGPSLAQNFSASTAAANIFTIHSLPLDQQVAVKHAYVSSLRGMWAMYASVGGLGLVAALFMKYNALTDRDAGSSAAAADVIDLRDQASVPAQPSLHTPHPVSSPIAEST</sequence>
<dbReference type="EMBL" id="JAVRRF010000026">
    <property type="protein sequence ID" value="KAK5053431.1"/>
    <property type="molecule type" value="Genomic_DNA"/>
</dbReference>
<feature type="transmembrane region" description="Helical" evidence="7">
    <location>
        <begin position="296"/>
        <end position="313"/>
    </location>
</feature>
<feature type="transmembrane region" description="Helical" evidence="7">
    <location>
        <begin position="214"/>
        <end position="238"/>
    </location>
</feature>
<evidence type="ECO:0008006" key="10">
    <source>
        <dbReference type="Google" id="ProtNLM"/>
    </source>
</evidence>
<evidence type="ECO:0000256" key="6">
    <source>
        <dbReference type="SAM" id="MobiDB-lite"/>
    </source>
</evidence>
<keyword evidence="3 7" id="KW-0812">Transmembrane</keyword>
<evidence type="ECO:0000256" key="1">
    <source>
        <dbReference type="ARBA" id="ARBA00004141"/>
    </source>
</evidence>
<keyword evidence="4 7" id="KW-1133">Transmembrane helix</keyword>
<dbReference type="PANTHER" id="PTHR23501">
    <property type="entry name" value="MAJOR FACILITATOR SUPERFAMILY"/>
    <property type="match status" value="1"/>
</dbReference>
<comment type="similarity">
    <text evidence="2">Belongs to the major facilitator superfamily. TCR/Tet family.</text>
</comment>
<organism evidence="8 9">
    <name type="scientific">Exophiala sideris</name>
    <dbReference type="NCBI Taxonomy" id="1016849"/>
    <lineage>
        <taxon>Eukaryota</taxon>
        <taxon>Fungi</taxon>
        <taxon>Dikarya</taxon>
        <taxon>Ascomycota</taxon>
        <taxon>Pezizomycotina</taxon>
        <taxon>Eurotiomycetes</taxon>
        <taxon>Chaetothyriomycetidae</taxon>
        <taxon>Chaetothyriales</taxon>
        <taxon>Herpotrichiellaceae</taxon>
        <taxon>Exophiala</taxon>
    </lineage>
</organism>
<dbReference type="InterPro" id="IPR036259">
    <property type="entry name" value="MFS_trans_sf"/>
</dbReference>
<keyword evidence="9" id="KW-1185">Reference proteome</keyword>
<name>A0ABR0J0L8_9EURO</name>
<comment type="subcellular location">
    <subcellularLocation>
        <location evidence="1">Membrane</location>
        <topology evidence="1">Multi-pass membrane protein</topology>
    </subcellularLocation>
</comment>
<evidence type="ECO:0000256" key="7">
    <source>
        <dbReference type="SAM" id="Phobius"/>
    </source>
</evidence>
<feature type="transmembrane region" description="Helical" evidence="7">
    <location>
        <begin position="120"/>
        <end position="142"/>
    </location>
</feature>
<dbReference type="SUPFAM" id="SSF103473">
    <property type="entry name" value="MFS general substrate transporter"/>
    <property type="match status" value="1"/>
</dbReference>
<reference evidence="8 9" key="1">
    <citation type="submission" date="2023-08" db="EMBL/GenBank/DDBJ databases">
        <title>Black Yeasts Isolated from many extreme environments.</title>
        <authorList>
            <person name="Coleine C."/>
            <person name="Stajich J.E."/>
            <person name="Selbmann L."/>
        </authorList>
    </citation>
    <scope>NUCLEOTIDE SEQUENCE [LARGE SCALE GENOMIC DNA]</scope>
    <source>
        <strain evidence="8 9">CCFEE 6328</strain>
    </source>
</reference>
<evidence type="ECO:0000313" key="8">
    <source>
        <dbReference type="EMBL" id="KAK5053431.1"/>
    </source>
</evidence>
<dbReference type="Gene3D" id="1.20.1250.20">
    <property type="entry name" value="MFS general substrate transporter like domains"/>
    <property type="match status" value="1"/>
</dbReference>
<dbReference type="Proteomes" id="UP001345691">
    <property type="component" value="Unassembled WGS sequence"/>
</dbReference>
<feature type="transmembrane region" description="Helical" evidence="7">
    <location>
        <begin position="20"/>
        <end position="38"/>
    </location>
</feature>
<keyword evidence="5 7" id="KW-0472">Membrane</keyword>
<feature type="transmembrane region" description="Helical" evidence="7">
    <location>
        <begin position="154"/>
        <end position="172"/>
    </location>
</feature>
<feature type="region of interest" description="Disordered" evidence="6">
    <location>
        <begin position="341"/>
        <end position="361"/>
    </location>
</feature>
<evidence type="ECO:0000256" key="4">
    <source>
        <dbReference type="ARBA" id="ARBA00022989"/>
    </source>
</evidence>
<protein>
    <recommendedName>
        <fullName evidence="10">Major facilitator superfamily (MFS) profile domain-containing protein</fullName>
    </recommendedName>
</protein>
<evidence type="ECO:0000256" key="3">
    <source>
        <dbReference type="ARBA" id="ARBA00022692"/>
    </source>
</evidence>
<comment type="caution">
    <text evidence="8">The sequence shown here is derived from an EMBL/GenBank/DDBJ whole genome shotgun (WGS) entry which is preliminary data.</text>
</comment>
<feature type="transmembrane region" description="Helical" evidence="7">
    <location>
        <begin position="50"/>
        <end position="67"/>
    </location>
</feature>
<feature type="transmembrane region" description="Helical" evidence="7">
    <location>
        <begin position="178"/>
        <end position="202"/>
    </location>
</feature>
<proteinExistence type="inferred from homology"/>
<evidence type="ECO:0000256" key="5">
    <source>
        <dbReference type="ARBA" id="ARBA00023136"/>
    </source>
</evidence>
<evidence type="ECO:0000256" key="2">
    <source>
        <dbReference type="ARBA" id="ARBA00007520"/>
    </source>
</evidence>
<evidence type="ECO:0000313" key="9">
    <source>
        <dbReference type="Proteomes" id="UP001345691"/>
    </source>
</evidence>
<accession>A0ABR0J0L8</accession>
<gene>
    <name evidence="8" type="ORF">LTR69_009389</name>
</gene>